<dbReference type="SUPFAM" id="SSF50998">
    <property type="entry name" value="Quinoprotein alcohol dehydrogenase-like"/>
    <property type="match status" value="1"/>
</dbReference>
<sequence length="507" mass="55129">VKGCVSAEELRLATLPYRDYMVNTLVIMDLQKAQAAGLTMDEARRCVVPQGKIVVCSGGKITKTEETPPCEEMDVWTHRYYDAGGIPASNDKVFDLPVGFKWNAGLPMYFDNPVQSANRYSSTRAMVADDGRCFTFSTAVYENLGAGWRSPYGRDQFLTCRDAFNGRMLWRKRIGDTYYGGLYIENTAPLVSAGRHLYLAGENAKMLAVSTRTGETVRELPTANIPGVIATTDGVVVVATWKDGKVLGSVQSYDRRRMDWEIGEGTIEAYDDASGERLWENSLLGTSLLIADRIVYIVNRSEKDALEKNHNKRRDGEETVHPPQKVIAMDLADGNILWQTEDAEFQATNQAISLEAAGRGAVAVALQGRNKVVLLSAETGKPLAPDAAAAAGKIFFRYRNHICTPVLRVGDVILDNRGGNLSKPGQNINFGGARGACLTGTIPAYGAGYIAQNWCRCSPGQIPGLIAIAPIGKIPTPAEMETPTEPIVYSKYNDATDGGASPSLWPS</sequence>
<dbReference type="Pfam" id="PF13360">
    <property type="entry name" value="PQQ_2"/>
    <property type="match status" value="1"/>
</dbReference>
<evidence type="ECO:0000259" key="1">
    <source>
        <dbReference type="Pfam" id="PF13360"/>
    </source>
</evidence>
<dbReference type="Gene3D" id="2.130.10.10">
    <property type="entry name" value="YVTN repeat-like/Quinoprotein amine dehydrogenase"/>
    <property type="match status" value="1"/>
</dbReference>
<name>A0A0F9B9B7_9ZZZZ</name>
<dbReference type="InterPro" id="IPR011047">
    <property type="entry name" value="Quinoprotein_ADH-like_sf"/>
</dbReference>
<protein>
    <recommendedName>
        <fullName evidence="1">Pyrrolo-quinoline quinone repeat domain-containing protein</fullName>
    </recommendedName>
</protein>
<dbReference type="InterPro" id="IPR002372">
    <property type="entry name" value="PQQ_rpt_dom"/>
</dbReference>
<dbReference type="EMBL" id="LAZR01038824">
    <property type="protein sequence ID" value="KKL18554.1"/>
    <property type="molecule type" value="Genomic_DNA"/>
</dbReference>
<dbReference type="PANTHER" id="PTHR34512:SF30">
    <property type="entry name" value="OUTER MEMBRANE PROTEIN ASSEMBLY FACTOR BAMB"/>
    <property type="match status" value="1"/>
</dbReference>
<accession>A0A0F9B9B7</accession>
<proteinExistence type="predicted"/>
<comment type="caution">
    <text evidence="2">The sequence shown here is derived from an EMBL/GenBank/DDBJ whole genome shotgun (WGS) entry which is preliminary data.</text>
</comment>
<dbReference type="AlphaFoldDB" id="A0A0F9B9B7"/>
<dbReference type="PANTHER" id="PTHR34512">
    <property type="entry name" value="CELL SURFACE PROTEIN"/>
    <property type="match status" value="1"/>
</dbReference>
<evidence type="ECO:0000313" key="2">
    <source>
        <dbReference type="EMBL" id="KKL18554.1"/>
    </source>
</evidence>
<feature type="domain" description="Pyrrolo-quinoline quinone repeat" evidence="1">
    <location>
        <begin position="264"/>
        <end position="384"/>
    </location>
</feature>
<feature type="non-terminal residue" evidence="2">
    <location>
        <position position="1"/>
    </location>
</feature>
<reference evidence="2" key="1">
    <citation type="journal article" date="2015" name="Nature">
        <title>Complex archaea that bridge the gap between prokaryotes and eukaryotes.</title>
        <authorList>
            <person name="Spang A."/>
            <person name="Saw J.H."/>
            <person name="Jorgensen S.L."/>
            <person name="Zaremba-Niedzwiedzka K."/>
            <person name="Martijn J."/>
            <person name="Lind A.E."/>
            <person name="van Eijk R."/>
            <person name="Schleper C."/>
            <person name="Guy L."/>
            <person name="Ettema T.J."/>
        </authorList>
    </citation>
    <scope>NUCLEOTIDE SEQUENCE</scope>
</reference>
<dbReference type="InterPro" id="IPR015943">
    <property type="entry name" value="WD40/YVTN_repeat-like_dom_sf"/>
</dbReference>
<feature type="non-terminal residue" evidence="2">
    <location>
        <position position="507"/>
    </location>
</feature>
<organism evidence="2">
    <name type="scientific">marine sediment metagenome</name>
    <dbReference type="NCBI Taxonomy" id="412755"/>
    <lineage>
        <taxon>unclassified sequences</taxon>
        <taxon>metagenomes</taxon>
        <taxon>ecological metagenomes</taxon>
    </lineage>
</organism>
<gene>
    <name evidence="2" type="ORF">LCGC14_2474360</name>
</gene>